<dbReference type="GO" id="GO:0032259">
    <property type="term" value="P:methylation"/>
    <property type="evidence" value="ECO:0007669"/>
    <property type="project" value="UniProtKB-KW"/>
</dbReference>
<evidence type="ECO:0000313" key="5">
    <source>
        <dbReference type="Proteomes" id="UP000231379"/>
    </source>
</evidence>
<dbReference type="PANTHER" id="PTHR46429:SF1">
    <property type="entry name" value="23S RRNA (GUANOSINE-2'-O-)-METHYLTRANSFERASE RLMB"/>
    <property type="match status" value="1"/>
</dbReference>
<dbReference type="InterPro" id="IPR004441">
    <property type="entry name" value="rRNA_MeTrfase_TrmH"/>
</dbReference>
<dbReference type="Pfam" id="PF00588">
    <property type="entry name" value="SpoU_methylase"/>
    <property type="match status" value="1"/>
</dbReference>
<dbReference type="PANTHER" id="PTHR46429">
    <property type="entry name" value="23S RRNA (GUANOSINE-2'-O-)-METHYLTRANSFERASE RLMB"/>
    <property type="match status" value="1"/>
</dbReference>
<sequence>MFRTMRRSIAVLLHNIRSAHNVGSIFRTADAAGVSSVYLTGYTPTPRDRFGRAQKDIAKTALGAERIVPWEYAASPGALIATLKREGWHIVGVEQDARAREYGALAPRAKTTFVFGNEVRGLSKPLREKCDALIEIPMRGAMVRHAHHPRRTRRGKESLNVSVAAGIVLFHALRRIG</sequence>
<accession>A0A2H0U838</accession>
<organism evidence="4 5">
    <name type="scientific">Candidatus Kaiserbacteria bacterium CG10_big_fil_rev_8_21_14_0_10_59_10</name>
    <dbReference type="NCBI Taxonomy" id="1974612"/>
    <lineage>
        <taxon>Bacteria</taxon>
        <taxon>Candidatus Kaiseribacteriota</taxon>
    </lineage>
</organism>
<name>A0A2H0U838_9BACT</name>
<dbReference type="AlphaFoldDB" id="A0A2H0U838"/>
<dbReference type="Gene3D" id="3.40.1280.10">
    <property type="match status" value="1"/>
</dbReference>
<dbReference type="GO" id="GO:0005829">
    <property type="term" value="C:cytosol"/>
    <property type="evidence" value="ECO:0007669"/>
    <property type="project" value="TreeGrafter"/>
</dbReference>
<dbReference type="GO" id="GO:0008173">
    <property type="term" value="F:RNA methyltransferase activity"/>
    <property type="evidence" value="ECO:0007669"/>
    <property type="project" value="InterPro"/>
</dbReference>
<proteinExistence type="predicted"/>
<dbReference type="InterPro" id="IPR029026">
    <property type="entry name" value="tRNA_m1G_MTases_N"/>
</dbReference>
<gene>
    <name evidence="4" type="ORF">COU20_01775</name>
</gene>
<feature type="domain" description="tRNA/rRNA methyltransferase SpoU type" evidence="3">
    <location>
        <begin position="9"/>
        <end position="141"/>
    </location>
</feature>
<dbReference type="SUPFAM" id="SSF75217">
    <property type="entry name" value="alpha/beta knot"/>
    <property type="match status" value="1"/>
</dbReference>
<evidence type="ECO:0000256" key="1">
    <source>
        <dbReference type="ARBA" id="ARBA00022603"/>
    </source>
</evidence>
<dbReference type="InterPro" id="IPR029028">
    <property type="entry name" value="Alpha/beta_knot_MTases"/>
</dbReference>
<evidence type="ECO:0000313" key="4">
    <source>
        <dbReference type="EMBL" id="PIR82510.1"/>
    </source>
</evidence>
<dbReference type="EMBL" id="PFBM01000012">
    <property type="protein sequence ID" value="PIR82510.1"/>
    <property type="molecule type" value="Genomic_DNA"/>
</dbReference>
<evidence type="ECO:0000256" key="2">
    <source>
        <dbReference type="ARBA" id="ARBA00022679"/>
    </source>
</evidence>
<comment type="caution">
    <text evidence="4">The sequence shown here is derived from an EMBL/GenBank/DDBJ whole genome shotgun (WGS) entry which is preliminary data.</text>
</comment>
<dbReference type="Proteomes" id="UP000231379">
    <property type="component" value="Unassembled WGS sequence"/>
</dbReference>
<keyword evidence="2 4" id="KW-0808">Transferase</keyword>
<dbReference type="GO" id="GO:0006396">
    <property type="term" value="P:RNA processing"/>
    <property type="evidence" value="ECO:0007669"/>
    <property type="project" value="InterPro"/>
</dbReference>
<evidence type="ECO:0000259" key="3">
    <source>
        <dbReference type="Pfam" id="PF00588"/>
    </source>
</evidence>
<keyword evidence="1 4" id="KW-0489">Methyltransferase</keyword>
<dbReference type="InterPro" id="IPR001537">
    <property type="entry name" value="SpoU_MeTrfase"/>
</dbReference>
<dbReference type="GO" id="GO:0003723">
    <property type="term" value="F:RNA binding"/>
    <property type="evidence" value="ECO:0007669"/>
    <property type="project" value="InterPro"/>
</dbReference>
<reference evidence="5" key="1">
    <citation type="submission" date="2017-09" db="EMBL/GenBank/DDBJ databases">
        <title>Depth-based differentiation of microbial function through sediment-hosted aquifers and enrichment of novel symbionts in the deep terrestrial subsurface.</title>
        <authorList>
            <person name="Probst A.J."/>
            <person name="Ladd B."/>
            <person name="Jarett J.K."/>
            <person name="Geller-Mcgrath D.E."/>
            <person name="Sieber C.M.K."/>
            <person name="Emerson J.B."/>
            <person name="Anantharaman K."/>
            <person name="Thomas B.C."/>
            <person name="Malmstrom R."/>
            <person name="Stieglmeier M."/>
            <person name="Klingl A."/>
            <person name="Woyke T."/>
            <person name="Ryan C.M."/>
            <person name="Banfield J.F."/>
        </authorList>
    </citation>
    <scope>NUCLEOTIDE SEQUENCE [LARGE SCALE GENOMIC DNA]</scope>
</reference>
<protein>
    <submittedName>
        <fullName evidence="4">RNA methyltransferase</fullName>
    </submittedName>
</protein>